<name>A0A432XJU0_9GAMM</name>
<accession>A0A432XJU0</accession>
<dbReference type="PROSITE" id="PS50005">
    <property type="entry name" value="TPR"/>
    <property type="match status" value="1"/>
</dbReference>
<comment type="caution">
    <text evidence="2">The sequence shown here is derived from an EMBL/GenBank/DDBJ whole genome shotgun (WGS) entry which is preliminary data.</text>
</comment>
<dbReference type="SUPFAM" id="SSF48452">
    <property type="entry name" value="TPR-like"/>
    <property type="match status" value="1"/>
</dbReference>
<keyword evidence="3" id="KW-1185">Reference proteome</keyword>
<dbReference type="RefSeq" id="WP_110576474.1">
    <property type="nucleotide sequence ID" value="NZ_PIPV01000022.1"/>
</dbReference>
<dbReference type="InterPro" id="IPR011990">
    <property type="entry name" value="TPR-like_helical_dom_sf"/>
</dbReference>
<feature type="repeat" description="TPR" evidence="1">
    <location>
        <begin position="192"/>
        <end position="225"/>
    </location>
</feature>
<dbReference type="OrthoDB" id="7061198at2"/>
<keyword evidence="1" id="KW-0802">TPR repeat</keyword>
<dbReference type="EMBL" id="PIPV01000022">
    <property type="protein sequence ID" value="RUO48896.1"/>
    <property type="molecule type" value="Genomic_DNA"/>
</dbReference>
<evidence type="ECO:0000313" key="2">
    <source>
        <dbReference type="EMBL" id="RUO48896.1"/>
    </source>
</evidence>
<organism evidence="2 3">
    <name type="scientific">Idiomarina fontislapidosi</name>
    <dbReference type="NCBI Taxonomy" id="263723"/>
    <lineage>
        <taxon>Bacteria</taxon>
        <taxon>Pseudomonadati</taxon>
        <taxon>Pseudomonadota</taxon>
        <taxon>Gammaproteobacteria</taxon>
        <taxon>Alteromonadales</taxon>
        <taxon>Idiomarinaceae</taxon>
        <taxon>Idiomarina</taxon>
    </lineage>
</organism>
<gene>
    <name evidence="2" type="ORF">CWE25_13200</name>
</gene>
<proteinExistence type="predicted"/>
<evidence type="ECO:0000256" key="1">
    <source>
        <dbReference type="PROSITE-ProRule" id="PRU00339"/>
    </source>
</evidence>
<reference evidence="3" key="1">
    <citation type="journal article" date="2018" name="Front. Microbiol.">
        <title>Genome-Based Analysis Reveals the Taxonomy and Diversity of the Family Idiomarinaceae.</title>
        <authorList>
            <person name="Liu Y."/>
            <person name="Lai Q."/>
            <person name="Shao Z."/>
        </authorList>
    </citation>
    <scope>NUCLEOTIDE SEQUENCE [LARGE SCALE GENOMIC DNA]</scope>
    <source>
        <strain evidence="3">F23</strain>
    </source>
</reference>
<sequence length="620" mass="70896">MNTSKNEQRLALTDLVRQLGYDDSTKLANAVRDILKGKESFEKYVDDDDHISSGNRPEKTLVSPDAKTLVDNLCLLRPYTKIFGKSKSESSEYAPFRSLKSKSDRPKLERKIQDHRKKFEMEILRSKQALNALPKFASLFLSEQKIDLEKDSLRTLLSECGEWNDYSNTYAESLWSDIVTLSAEVETSSDTSETRRQLGEKLLLIGDQDSALEHLHEAVSVYPENGLAHIALAVIYLDTFRQCKAELQQAASQNEFAGLIESPINSSEHNLNEQLLSQSNDYSEARERLLKHAIMGLYYWPGQTVDADKEVSFGFHYLSDCPDTSLDFNYSTLLTVMLNHIQEVDFERLPNEMNAILRLNFYSKRYDRWSVYLNSCKTEESKLILVLGWLSMDAVKQVIDEKIRFQHRSATISQSDYRYYQSQAFQQHYIQIYGLEAYRDFSVLTLKQAQTELTINNANQLASPVYLAAKDVINEATDIKAIDRDKMYDYDDSTPDCVYAWHETAECVVNDINGWKSLLEHRAWLDFGCTDHAPSTLCKLALVASLAELSLDIESPVNVVILLQLVENKTVLDTAVEGFSPDFFKYLEQGIFTNCKYGDHPAVKQALEKIITAIQEYQEE</sequence>
<dbReference type="Proteomes" id="UP000287330">
    <property type="component" value="Unassembled WGS sequence"/>
</dbReference>
<protein>
    <submittedName>
        <fullName evidence="2">Uncharacterized protein</fullName>
    </submittedName>
</protein>
<dbReference type="InterPro" id="IPR019734">
    <property type="entry name" value="TPR_rpt"/>
</dbReference>
<evidence type="ECO:0000313" key="3">
    <source>
        <dbReference type="Proteomes" id="UP000287330"/>
    </source>
</evidence>
<dbReference type="AlphaFoldDB" id="A0A432XJU0"/>
<dbReference type="Gene3D" id="1.25.40.10">
    <property type="entry name" value="Tetratricopeptide repeat domain"/>
    <property type="match status" value="1"/>
</dbReference>